<protein>
    <recommendedName>
        <fullName evidence="1">5-oxoprolinase subunit A</fullName>
        <shortName evidence="1">5-OPase subunit A</shortName>
        <ecNumber evidence="1">3.5.2.9</ecNumber>
    </recommendedName>
    <alternativeName>
        <fullName evidence="1">5-oxoprolinase (ATP-hydrolyzing) subunit A</fullName>
    </alternativeName>
</protein>
<dbReference type="GO" id="GO:0005524">
    <property type="term" value="F:ATP binding"/>
    <property type="evidence" value="ECO:0007669"/>
    <property type="project" value="UniProtKB-UniRule"/>
</dbReference>
<accession>A0A268P0V8</accession>
<evidence type="ECO:0000313" key="3">
    <source>
        <dbReference type="Proteomes" id="UP000216207"/>
    </source>
</evidence>
<sequence length="253" mass="26663">MNAIDLNSDVGESYGAYTIGNDEKIMPYISSANIACGFHAGDAHVMRETVARALEHSVAIGAHPGLPDIGGFGRRNIDISPQEGYELVVYQIGALWAIAKAQGGKLHHVKPHGALYNMAAADQALAEAIAKAVYDVDPNLVFYGLAGSALIAAGKKVGLKTASEVFADRTYQADGSLTSRRAPNALITDAKEASAQVLRMIQEGKVRTQQGTDVKIDAQTVCIHGDGAHAVAFAEQLKGELERHGITVKAGNC</sequence>
<keyword evidence="1" id="KW-0547">Nucleotide-binding</keyword>
<dbReference type="GO" id="GO:0017168">
    <property type="term" value="F:5-oxoprolinase (ATP-hydrolyzing) activity"/>
    <property type="evidence" value="ECO:0007669"/>
    <property type="project" value="UniProtKB-UniRule"/>
</dbReference>
<keyword evidence="1" id="KW-0378">Hydrolase</keyword>
<organism evidence="2 3">
    <name type="scientific">Shouchella clausii</name>
    <name type="common">Alkalihalobacillus clausii</name>
    <dbReference type="NCBI Taxonomy" id="79880"/>
    <lineage>
        <taxon>Bacteria</taxon>
        <taxon>Bacillati</taxon>
        <taxon>Bacillota</taxon>
        <taxon>Bacilli</taxon>
        <taxon>Bacillales</taxon>
        <taxon>Bacillaceae</taxon>
        <taxon>Shouchella</taxon>
    </lineage>
</organism>
<dbReference type="Gene3D" id="3.20.20.370">
    <property type="entry name" value="Glycoside hydrolase/deacetylase"/>
    <property type="match status" value="1"/>
</dbReference>
<evidence type="ECO:0000313" key="2">
    <source>
        <dbReference type="EMBL" id="PAE88955.1"/>
    </source>
</evidence>
<dbReference type="HAMAP" id="MF_00691">
    <property type="entry name" value="PxpA"/>
    <property type="match status" value="1"/>
</dbReference>
<evidence type="ECO:0000256" key="1">
    <source>
        <dbReference type="HAMAP-Rule" id="MF_00691"/>
    </source>
</evidence>
<dbReference type="EMBL" id="NPCC01000012">
    <property type="protein sequence ID" value="PAE88955.1"/>
    <property type="molecule type" value="Genomic_DNA"/>
</dbReference>
<comment type="similarity">
    <text evidence="1">Belongs to the LamB/PxpA family.</text>
</comment>
<comment type="function">
    <text evidence="1">Catalyzes the cleavage of 5-oxoproline to form L-glutamate coupled to the hydrolysis of ATP to ADP and inorganic phosphate.</text>
</comment>
<dbReference type="PANTHER" id="PTHR30292:SF0">
    <property type="entry name" value="5-OXOPROLINASE SUBUNIT A"/>
    <property type="match status" value="1"/>
</dbReference>
<dbReference type="Proteomes" id="UP000216207">
    <property type="component" value="Unassembled WGS sequence"/>
</dbReference>
<dbReference type="NCBIfam" id="NF003814">
    <property type="entry name" value="PRK05406.1-3"/>
    <property type="match status" value="1"/>
</dbReference>
<dbReference type="RefSeq" id="WP_095326627.1">
    <property type="nucleotide sequence ID" value="NZ_NPCC01000012.1"/>
</dbReference>
<dbReference type="InterPro" id="IPR005501">
    <property type="entry name" value="LamB/YcsF/PxpA-like"/>
</dbReference>
<comment type="catalytic activity">
    <reaction evidence="1">
        <text>5-oxo-L-proline + ATP + 2 H2O = L-glutamate + ADP + phosphate + H(+)</text>
        <dbReference type="Rhea" id="RHEA:10348"/>
        <dbReference type="ChEBI" id="CHEBI:15377"/>
        <dbReference type="ChEBI" id="CHEBI:15378"/>
        <dbReference type="ChEBI" id="CHEBI:29985"/>
        <dbReference type="ChEBI" id="CHEBI:30616"/>
        <dbReference type="ChEBI" id="CHEBI:43474"/>
        <dbReference type="ChEBI" id="CHEBI:58402"/>
        <dbReference type="ChEBI" id="CHEBI:456216"/>
        <dbReference type="EC" id="3.5.2.9"/>
    </reaction>
</comment>
<name>A0A268P0V8_SHOCL</name>
<dbReference type="CDD" id="cd10787">
    <property type="entry name" value="LamB_YcsF_like"/>
    <property type="match status" value="1"/>
</dbReference>
<dbReference type="SUPFAM" id="SSF88713">
    <property type="entry name" value="Glycoside hydrolase/deacetylase"/>
    <property type="match status" value="1"/>
</dbReference>
<dbReference type="EC" id="3.5.2.9" evidence="1"/>
<dbReference type="GO" id="GO:0005975">
    <property type="term" value="P:carbohydrate metabolic process"/>
    <property type="evidence" value="ECO:0007669"/>
    <property type="project" value="InterPro"/>
</dbReference>
<keyword evidence="1" id="KW-0067">ATP-binding</keyword>
<gene>
    <name evidence="1" type="primary">pxpA</name>
    <name evidence="2" type="ORF">CHH72_11315</name>
</gene>
<dbReference type="NCBIfam" id="NF003816">
    <property type="entry name" value="PRK05406.1-5"/>
    <property type="match status" value="1"/>
</dbReference>
<dbReference type="AlphaFoldDB" id="A0A268P0V8"/>
<proteinExistence type="inferred from homology"/>
<dbReference type="Pfam" id="PF03746">
    <property type="entry name" value="LamB_YcsF"/>
    <property type="match status" value="1"/>
</dbReference>
<comment type="subunit">
    <text evidence="1">Forms a complex composed of PxpA, PxpB and PxpC.</text>
</comment>
<reference evidence="2 3" key="1">
    <citation type="submission" date="2017-07" db="EMBL/GenBank/DDBJ databases">
        <title>Isolation and whole genome analysis of endospore-forming bacteria from heroin.</title>
        <authorList>
            <person name="Kalinowski J."/>
            <person name="Ahrens B."/>
            <person name="Al-Dilaimi A."/>
            <person name="Winkler A."/>
            <person name="Wibberg D."/>
            <person name="Schleenbecker U."/>
            <person name="Ruckert C."/>
            <person name="Wolfel R."/>
            <person name="Grass G."/>
        </authorList>
    </citation>
    <scope>NUCLEOTIDE SEQUENCE [LARGE SCALE GENOMIC DNA]</scope>
    <source>
        <strain evidence="2 3">7539</strain>
    </source>
</reference>
<comment type="caution">
    <text evidence="2">The sequence shown here is derived from an EMBL/GenBank/DDBJ whole genome shotgun (WGS) entry which is preliminary data.</text>
</comment>
<dbReference type="InterPro" id="IPR011330">
    <property type="entry name" value="Glyco_hydro/deAcase_b/a-brl"/>
</dbReference>
<dbReference type="PANTHER" id="PTHR30292">
    <property type="entry name" value="UNCHARACTERIZED PROTEIN YBGL-RELATED"/>
    <property type="match status" value="1"/>
</dbReference>